<evidence type="ECO:0000256" key="3">
    <source>
        <dbReference type="HAMAP-Rule" id="MF_00376"/>
    </source>
</evidence>
<accession>A0ABS7HTV6</accession>
<sequence length="207" mass="22406">MPLVALTGGIASGKSTIARRLAEHGAVVVDADQLVREVQQPGSPVLAAIAETFGERMLRPDGSLDRAALGSRVFGDDAAIAQLNRIVHPAVRAESARRFEEAFAQDPGAVVVYDVPLLVEARVDDPWQLVIVAHAPEEVRLRRLVELRGMTRADAAARLASQVPDESRLRIADVVIDTAGTLESTERQVDELWGTLDEHVARRAART</sequence>
<organism evidence="5 6">
    <name type="scientific">Microbacterium ureisolvens</name>
    <dbReference type="NCBI Taxonomy" id="2781186"/>
    <lineage>
        <taxon>Bacteria</taxon>
        <taxon>Bacillati</taxon>
        <taxon>Actinomycetota</taxon>
        <taxon>Actinomycetes</taxon>
        <taxon>Micrococcales</taxon>
        <taxon>Microbacteriaceae</taxon>
        <taxon>Microbacterium</taxon>
    </lineage>
</organism>
<dbReference type="Proteomes" id="UP000777440">
    <property type="component" value="Unassembled WGS sequence"/>
</dbReference>
<keyword evidence="2 3" id="KW-0067">ATP-binding</keyword>
<dbReference type="PANTHER" id="PTHR10695">
    <property type="entry name" value="DEPHOSPHO-COA KINASE-RELATED"/>
    <property type="match status" value="1"/>
</dbReference>
<comment type="similarity">
    <text evidence="3">Belongs to the CoaE family.</text>
</comment>
<keyword evidence="3 5" id="KW-0418">Kinase</keyword>
<dbReference type="EC" id="2.7.1.24" evidence="3 4"/>
<keyword evidence="1 3" id="KW-0547">Nucleotide-binding</keyword>
<comment type="function">
    <text evidence="3">Catalyzes the phosphorylation of the 3'-hydroxyl group of dephosphocoenzyme A to form coenzyme A.</text>
</comment>
<keyword evidence="6" id="KW-1185">Reference proteome</keyword>
<keyword evidence="3" id="KW-0173">Coenzyme A biosynthesis</keyword>
<dbReference type="CDD" id="cd02022">
    <property type="entry name" value="DPCK"/>
    <property type="match status" value="1"/>
</dbReference>
<evidence type="ECO:0000256" key="1">
    <source>
        <dbReference type="ARBA" id="ARBA00022741"/>
    </source>
</evidence>
<dbReference type="HAMAP" id="MF_00376">
    <property type="entry name" value="Dephospho_CoA_kinase"/>
    <property type="match status" value="1"/>
</dbReference>
<dbReference type="EMBL" id="JAEUAX010000001">
    <property type="protein sequence ID" value="MBW9108791.1"/>
    <property type="molecule type" value="Genomic_DNA"/>
</dbReference>
<dbReference type="GO" id="GO:0004140">
    <property type="term" value="F:dephospho-CoA kinase activity"/>
    <property type="evidence" value="ECO:0007669"/>
    <property type="project" value="UniProtKB-EC"/>
</dbReference>
<dbReference type="Pfam" id="PF01121">
    <property type="entry name" value="CoaE"/>
    <property type="match status" value="1"/>
</dbReference>
<feature type="binding site" evidence="3">
    <location>
        <begin position="11"/>
        <end position="16"/>
    </location>
    <ligand>
        <name>ATP</name>
        <dbReference type="ChEBI" id="CHEBI:30616"/>
    </ligand>
</feature>
<evidence type="ECO:0000256" key="2">
    <source>
        <dbReference type="ARBA" id="ARBA00022840"/>
    </source>
</evidence>
<comment type="pathway">
    <text evidence="3">Cofactor biosynthesis; coenzyme A biosynthesis; CoA from (R)-pantothenate: step 5/5.</text>
</comment>
<dbReference type="RefSeq" id="WP_220289369.1">
    <property type="nucleotide sequence ID" value="NZ_JAEUAX010000001.1"/>
</dbReference>
<name>A0ABS7HTV6_9MICO</name>
<dbReference type="NCBIfam" id="TIGR00152">
    <property type="entry name" value="dephospho-CoA kinase"/>
    <property type="match status" value="1"/>
</dbReference>
<dbReference type="PANTHER" id="PTHR10695:SF46">
    <property type="entry name" value="BIFUNCTIONAL COENZYME A SYNTHASE-RELATED"/>
    <property type="match status" value="1"/>
</dbReference>
<comment type="caution">
    <text evidence="5">The sequence shown here is derived from an EMBL/GenBank/DDBJ whole genome shotgun (WGS) entry which is preliminary data.</text>
</comment>
<dbReference type="NCBIfam" id="NF002879">
    <property type="entry name" value="PRK03333.1"/>
    <property type="match status" value="1"/>
</dbReference>
<comment type="catalytic activity">
    <reaction evidence="3">
        <text>3'-dephospho-CoA + ATP = ADP + CoA + H(+)</text>
        <dbReference type="Rhea" id="RHEA:18245"/>
        <dbReference type="ChEBI" id="CHEBI:15378"/>
        <dbReference type="ChEBI" id="CHEBI:30616"/>
        <dbReference type="ChEBI" id="CHEBI:57287"/>
        <dbReference type="ChEBI" id="CHEBI:57328"/>
        <dbReference type="ChEBI" id="CHEBI:456216"/>
        <dbReference type="EC" id="2.7.1.24"/>
    </reaction>
</comment>
<evidence type="ECO:0000313" key="6">
    <source>
        <dbReference type="Proteomes" id="UP000777440"/>
    </source>
</evidence>
<keyword evidence="3" id="KW-0963">Cytoplasm</keyword>
<dbReference type="InterPro" id="IPR001977">
    <property type="entry name" value="Depp_CoAkinase"/>
</dbReference>
<comment type="subcellular location">
    <subcellularLocation>
        <location evidence="3">Cytoplasm</location>
    </subcellularLocation>
</comment>
<protein>
    <recommendedName>
        <fullName evidence="3 4">Dephospho-CoA kinase</fullName>
        <ecNumber evidence="3 4">2.7.1.24</ecNumber>
    </recommendedName>
    <alternativeName>
        <fullName evidence="3">Dephosphocoenzyme A kinase</fullName>
    </alternativeName>
</protein>
<proteinExistence type="inferred from homology"/>
<dbReference type="Gene3D" id="3.40.50.300">
    <property type="entry name" value="P-loop containing nucleotide triphosphate hydrolases"/>
    <property type="match status" value="1"/>
</dbReference>
<dbReference type="PROSITE" id="PS51219">
    <property type="entry name" value="DPCK"/>
    <property type="match status" value="1"/>
</dbReference>
<dbReference type="SUPFAM" id="SSF52540">
    <property type="entry name" value="P-loop containing nucleoside triphosphate hydrolases"/>
    <property type="match status" value="1"/>
</dbReference>
<reference evidence="5 6" key="1">
    <citation type="journal article" date="2021" name="MBio">
        <title>Poor Competitiveness of Bradyrhizobium in Pigeon Pea Root Colonization in Indian Soils.</title>
        <authorList>
            <person name="Chalasani D."/>
            <person name="Basu A."/>
            <person name="Pullabhotla S.V.S.R.N."/>
            <person name="Jorrin B."/>
            <person name="Neal A.L."/>
            <person name="Poole P.S."/>
            <person name="Podile A.R."/>
            <person name="Tkacz A."/>
        </authorList>
    </citation>
    <scope>NUCLEOTIDE SEQUENCE [LARGE SCALE GENOMIC DNA]</scope>
    <source>
        <strain evidence="5 6">HU12</strain>
    </source>
</reference>
<evidence type="ECO:0000256" key="4">
    <source>
        <dbReference type="NCBIfam" id="TIGR00152"/>
    </source>
</evidence>
<keyword evidence="3 5" id="KW-0808">Transferase</keyword>
<dbReference type="InterPro" id="IPR027417">
    <property type="entry name" value="P-loop_NTPase"/>
</dbReference>
<evidence type="ECO:0000313" key="5">
    <source>
        <dbReference type="EMBL" id="MBW9108791.1"/>
    </source>
</evidence>
<gene>
    <name evidence="3" type="primary">coaE</name>
    <name evidence="5" type="ORF">JNB61_03315</name>
</gene>